<dbReference type="AlphaFoldDB" id="A0A7J4XED5"/>
<sequence length="99" mass="11774">MLLNTCFYLDYLQISVKAVPLQCVFHSIRFKVNKGWSKALLLFLCPYVTFSFPLNPLRVRFPLFRLPFQSVSFLLQRDNNPTFRPTTIVAYYKYSIYFS</sequence>
<comment type="caution">
    <text evidence="1">The sequence shown here is derived from an EMBL/GenBank/DDBJ whole genome shotgun (WGS) entry which is preliminary data.</text>
</comment>
<name>A0A7J4XED5_9BACE</name>
<protein>
    <submittedName>
        <fullName evidence="1">Uncharacterized protein</fullName>
    </submittedName>
</protein>
<accession>A0A7J4XED5</accession>
<proteinExistence type="predicted"/>
<gene>
    <name evidence="1" type="ORF">F3F73_19370</name>
</gene>
<organism evidence="1 2">
    <name type="scientific">Bacteroides salyersiae</name>
    <dbReference type="NCBI Taxonomy" id="291644"/>
    <lineage>
        <taxon>Bacteria</taxon>
        <taxon>Pseudomonadati</taxon>
        <taxon>Bacteroidota</taxon>
        <taxon>Bacteroidia</taxon>
        <taxon>Bacteroidales</taxon>
        <taxon>Bacteroidaceae</taxon>
        <taxon>Bacteroides</taxon>
    </lineage>
</organism>
<dbReference type="EMBL" id="VWMK01000022">
    <property type="protein sequence ID" value="KAA3759593.1"/>
    <property type="molecule type" value="Genomic_DNA"/>
</dbReference>
<evidence type="ECO:0000313" key="2">
    <source>
        <dbReference type="Proteomes" id="UP000422221"/>
    </source>
</evidence>
<evidence type="ECO:0000313" key="1">
    <source>
        <dbReference type="EMBL" id="KAA3759593.1"/>
    </source>
</evidence>
<dbReference type="Proteomes" id="UP000422221">
    <property type="component" value="Unassembled WGS sequence"/>
</dbReference>
<reference evidence="1 2" key="1">
    <citation type="journal article" date="2019" name="Nat. Med.">
        <title>A library of human gut bacterial isolates paired with longitudinal multiomics data enables mechanistic microbiome research.</title>
        <authorList>
            <person name="Poyet M."/>
            <person name="Groussin M."/>
            <person name="Gibbons S.M."/>
            <person name="Avila-Pacheco J."/>
            <person name="Jiang X."/>
            <person name="Kearney S.M."/>
            <person name="Perrotta A.R."/>
            <person name="Berdy B."/>
            <person name="Zhao S."/>
            <person name="Lieberman T.D."/>
            <person name="Swanson P.K."/>
            <person name="Smith M."/>
            <person name="Roesemann S."/>
            <person name="Alexander J.E."/>
            <person name="Rich S.A."/>
            <person name="Livny J."/>
            <person name="Vlamakis H."/>
            <person name="Clish C."/>
            <person name="Bullock K."/>
            <person name="Deik A."/>
            <person name="Scott J."/>
            <person name="Pierce K.A."/>
            <person name="Xavier R.J."/>
            <person name="Alm E.J."/>
        </authorList>
    </citation>
    <scope>NUCLEOTIDE SEQUENCE [LARGE SCALE GENOMIC DNA]</scope>
    <source>
        <strain evidence="1 2">BIOML-A10</strain>
    </source>
</reference>